<dbReference type="Proteomes" id="UP000332933">
    <property type="component" value="Unassembled WGS sequence"/>
</dbReference>
<dbReference type="PANTHER" id="PTHR24113:SF12">
    <property type="entry name" value="RAN GTPASE-ACTIVATING PROTEIN 1"/>
    <property type="match status" value="1"/>
</dbReference>
<dbReference type="GO" id="GO:0005096">
    <property type="term" value="F:GTPase activator activity"/>
    <property type="evidence" value="ECO:0007669"/>
    <property type="project" value="UniProtKB-KW"/>
</dbReference>
<keyword evidence="1" id="KW-0343">GTPase activation</keyword>
<evidence type="ECO:0000313" key="5">
    <source>
        <dbReference type="EMBL" id="VFT83022.1"/>
    </source>
</evidence>
<gene>
    <name evidence="5" type="primary">Aste57867_6008</name>
    <name evidence="4" type="ORF">As57867_005994</name>
    <name evidence="5" type="ORF">ASTE57867_6008</name>
</gene>
<proteinExistence type="predicted"/>
<keyword evidence="6" id="KW-1185">Reference proteome</keyword>
<dbReference type="Gene3D" id="3.80.10.10">
    <property type="entry name" value="Ribonuclease Inhibitor"/>
    <property type="match status" value="1"/>
</dbReference>
<dbReference type="GO" id="GO:0048471">
    <property type="term" value="C:perinuclear region of cytoplasm"/>
    <property type="evidence" value="ECO:0007669"/>
    <property type="project" value="TreeGrafter"/>
</dbReference>
<dbReference type="EMBL" id="CAADRA010002303">
    <property type="protein sequence ID" value="VFT83022.1"/>
    <property type="molecule type" value="Genomic_DNA"/>
</dbReference>
<dbReference type="GO" id="GO:0005829">
    <property type="term" value="C:cytosol"/>
    <property type="evidence" value="ECO:0007669"/>
    <property type="project" value="TreeGrafter"/>
</dbReference>
<reference evidence="4" key="2">
    <citation type="submission" date="2019-06" db="EMBL/GenBank/DDBJ databases">
        <title>Genomics analysis of Aphanomyces spp. identifies a new class of oomycete effector associated with host adaptation.</title>
        <authorList>
            <person name="Gaulin E."/>
        </authorList>
    </citation>
    <scope>NUCLEOTIDE SEQUENCE</scope>
    <source>
        <strain evidence="4">CBS 578.67</strain>
    </source>
</reference>
<evidence type="ECO:0000313" key="6">
    <source>
        <dbReference type="Proteomes" id="UP000332933"/>
    </source>
</evidence>
<dbReference type="EMBL" id="VJMH01002301">
    <property type="protein sequence ID" value="KAF0709280.1"/>
    <property type="molecule type" value="Genomic_DNA"/>
</dbReference>
<dbReference type="InterPro" id="IPR027038">
    <property type="entry name" value="RanGap"/>
</dbReference>
<dbReference type="OrthoDB" id="6500038at2759"/>
<dbReference type="SUPFAM" id="SSF52047">
    <property type="entry name" value="RNI-like"/>
    <property type="match status" value="1"/>
</dbReference>
<evidence type="ECO:0000256" key="2">
    <source>
        <dbReference type="ARBA" id="ARBA00022614"/>
    </source>
</evidence>
<organism evidence="5 6">
    <name type="scientific">Aphanomyces stellatus</name>
    <dbReference type="NCBI Taxonomy" id="120398"/>
    <lineage>
        <taxon>Eukaryota</taxon>
        <taxon>Sar</taxon>
        <taxon>Stramenopiles</taxon>
        <taxon>Oomycota</taxon>
        <taxon>Saprolegniomycetes</taxon>
        <taxon>Saprolegniales</taxon>
        <taxon>Verrucalvaceae</taxon>
        <taxon>Aphanomyces</taxon>
    </lineage>
</organism>
<dbReference type="AlphaFoldDB" id="A0A485KFD5"/>
<dbReference type="InterPro" id="IPR001611">
    <property type="entry name" value="Leu-rich_rpt"/>
</dbReference>
<dbReference type="GO" id="GO:0006913">
    <property type="term" value="P:nucleocytoplasmic transport"/>
    <property type="evidence" value="ECO:0007669"/>
    <property type="project" value="TreeGrafter"/>
</dbReference>
<accession>A0A485KFD5</accession>
<evidence type="ECO:0000256" key="3">
    <source>
        <dbReference type="ARBA" id="ARBA00022737"/>
    </source>
</evidence>
<dbReference type="GO" id="GO:0031267">
    <property type="term" value="F:small GTPase binding"/>
    <property type="evidence" value="ECO:0007669"/>
    <property type="project" value="TreeGrafter"/>
</dbReference>
<name>A0A485KFD5_9STRA</name>
<dbReference type="GO" id="GO:0005634">
    <property type="term" value="C:nucleus"/>
    <property type="evidence" value="ECO:0007669"/>
    <property type="project" value="TreeGrafter"/>
</dbReference>
<keyword evidence="3" id="KW-0677">Repeat</keyword>
<evidence type="ECO:0000256" key="1">
    <source>
        <dbReference type="ARBA" id="ARBA00022468"/>
    </source>
</evidence>
<keyword evidence="2" id="KW-0433">Leucine-rich repeat</keyword>
<evidence type="ECO:0000313" key="4">
    <source>
        <dbReference type="EMBL" id="KAF0709280.1"/>
    </source>
</evidence>
<dbReference type="Pfam" id="PF13516">
    <property type="entry name" value="LRR_6"/>
    <property type="match status" value="2"/>
</dbReference>
<reference evidence="5 6" key="1">
    <citation type="submission" date="2019-03" db="EMBL/GenBank/DDBJ databases">
        <authorList>
            <person name="Gaulin E."/>
            <person name="Dumas B."/>
        </authorList>
    </citation>
    <scope>NUCLEOTIDE SEQUENCE [LARGE SCALE GENOMIC DNA]</scope>
    <source>
        <strain evidence="5">CBS 568.67</strain>
    </source>
</reference>
<dbReference type="PANTHER" id="PTHR24113">
    <property type="entry name" value="RAN GTPASE-ACTIVATING PROTEIN 1"/>
    <property type="match status" value="1"/>
</dbReference>
<dbReference type="InterPro" id="IPR032675">
    <property type="entry name" value="LRR_dom_sf"/>
</dbReference>
<protein>
    <submittedName>
        <fullName evidence="5">Aste57867_6008 protein</fullName>
    </submittedName>
</protein>
<dbReference type="SMART" id="SM00368">
    <property type="entry name" value="LRR_RI"/>
    <property type="match status" value="4"/>
</dbReference>
<sequence>MVCCRILAPEFIEAIAAYISSADVLFAWLQVLPPDALGRPLESLLALHAVGDTPTSRLWPHFVLNRPALSSHDKIACVRHASALFPFVYVSSVWDVSLLRRALHPHTAVSFTNPPSTDDVTPERIESWLDGLATAIPVVFLPHPRAFPPRVYLDVLPRLVHLQSLQLQVALQPAEQDLLMDALGASTSIASLTLNLSSLGEFTRRRLDAFTQWLKQGKTLDLRGLSISDTLAPCFARAVIQAPALSTLILRDGSLALALLAHATHIPAQLIHLTLAGTTFPSADAASAAMSNFSHAFVRPRTNTSGASDSFFALSGPLSVTELNLNDMDLGGVNVAPHLTHMAVCTAHSLMELDMSDNWIGDAGALALAAALPSLHVLRTVTLSRNEIEDAGGRALLAAIPACPSLETVVLGSNEIGRAGANVAADVVSRCLHLRYMELPDNPLTKDGVVAILHALAARRDMPMAMELGGPDLTSEEHGECVRCARTLGVYGDVSLSWSYMNPIRRVPRSRLALSM</sequence>